<reference evidence="8 9" key="1">
    <citation type="submission" date="2018-10" db="EMBL/GenBank/DDBJ databases">
        <title>Draft genome sequence of Zhongshania sp. DSW25-10.</title>
        <authorList>
            <person name="Oh J."/>
        </authorList>
    </citation>
    <scope>NUCLEOTIDE SEQUENCE [LARGE SCALE GENOMIC DNA]</scope>
    <source>
        <strain evidence="8 9">DSW25-10</strain>
    </source>
</reference>
<gene>
    <name evidence="8" type="ORF">D0911_13665</name>
</gene>
<dbReference type="InterPro" id="IPR006690">
    <property type="entry name" value="OMPA-like_CS"/>
</dbReference>
<keyword evidence="3" id="KW-0998">Cell outer membrane</keyword>
<dbReference type="Proteomes" id="UP000274695">
    <property type="component" value="Unassembled WGS sequence"/>
</dbReference>
<feature type="domain" description="OmpA-like" evidence="7">
    <location>
        <begin position="779"/>
        <end position="896"/>
    </location>
</feature>
<feature type="chain" id="PRO_5046878268" evidence="6">
    <location>
        <begin position="34"/>
        <end position="896"/>
    </location>
</feature>
<dbReference type="Pfam" id="PF00691">
    <property type="entry name" value="OmpA"/>
    <property type="match status" value="1"/>
</dbReference>
<dbReference type="PROSITE" id="PS01068">
    <property type="entry name" value="OMPA_1"/>
    <property type="match status" value="1"/>
</dbReference>
<dbReference type="PRINTS" id="PR01021">
    <property type="entry name" value="OMPADOMAIN"/>
</dbReference>
<evidence type="ECO:0000256" key="5">
    <source>
        <dbReference type="SAM" id="MobiDB-lite"/>
    </source>
</evidence>
<keyword evidence="9" id="KW-1185">Reference proteome</keyword>
<keyword evidence="6" id="KW-0732">Signal</keyword>
<feature type="region of interest" description="Disordered" evidence="5">
    <location>
        <begin position="487"/>
        <end position="506"/>
    </location>
</feature>
<name>A0ABX9W096_9GAMM</name>
<dbReference type="Gene3D" id="3.30.1330.60">
    <property type="entry name" value="OmpA-like domain"/>
    <property type="match status" value="1"/>
</dbReference>
<evidence type="ECO:0000313" key="8">
    <source>
        <dbReference type="EMBL" id="RNL60322.1"/>
    </source>
</evidence>
<dbReference type="SUPFAM" id="SSF103088">
    <property type="entry name" value="OmpA-like"/>
    <property type="match status" value="1"/>
</dbReference>
<dbReference type="PROSITE" id="PS51123">
    <property type="entry name" value="OMPA_2"/>
    <property type="match status" value="1"/>
</dbReference>
<keyword evidence="2 4" id="KW-0472">Membrane</keyword>
<dbReference type="PANTHER" id="PTHR30329">
    <property type="entry name" value="STATOR ELEMENT OF FLAGELLAR MOTOR COMPLEX"/>
    <property type="match status" value="1"/>
</dbReference>
<accession>A0ABX9W096</accession>
<proteinExistence type="predicted"/>
<evidence type="ECO:0000313" key="9">
    <source>
        <dbReference type="Proteomes" id="UP000274695"/>
    </source>
</evidence>
<evidence type="ECO:0000256" key="2">
    <source>
        <dbReference type="ARBA" id="ARBA00023136"/>
    </source>
</evidence>
<comment type="subcellular location">
    <subcellularLocation>
        <location evidence="1">Cell outer membrane</location>
    </subcellularLocation>
</comment>
<dbReference type="InterPro" id="IPR036737">
    <property type="entry name" value="OmpA-like_sf"/>
</dbReference>
<evidence type="ECO:0000256" key="4">
    <source>
        <dbReference type="PROSITE-ProRule" id="PRU00473"/>
    </source>
</evidence>
<feature type="signal peptide" evidence="6">
    <location>
        <begin position="1"/>
        <end position="33"/>
    </location>
</feature>
<dbReference type="EMBL" id="RHGB01000015">
    <property type="protein sequence ID" value="RNL60322.1"/>
    <property type="molecule type" value="Genomic_DNA"/>
</dbReference>
<evidence type="ECO:0000259" key="7">
    <source>
        <dbReference type="PROSITE" id="PS51123"/>
    </source>
</evidence>
<evidence type="ECO:0000256" key="6">
    <source>
        <dbReference type="SAM" id="SignalP"/>
    </source>
</evidence>
<feature type="region of interest" description="Disordered" evidence="5">
    <location>
        <begin position="358"/>
        <end position="394"/>
    </location>
</feature>
<dbReference type="InterPro" id="IPR006665">
    <property type="entry name" value="OmpA-like"/>
</dbReference>
<feature type="compositionally biased region" description="Low complexity" evidence="5">
    <location>
        <begin position="582"/>
        <end position="593"/>
    </location>
</feature>
<dbReference type="InterPro" id="IPR006664">
    <property type="entry name" value="OMP_bac"/>
</dbReference>
<feature type="region of interest" description="Disordered" evidence="5">
    <location>
        <begin position="579"/>
        <end position="611"/>
    </location>
</feature>
<protein>
    <submittedName>
        <fullName evidence="8">OmpA family protein</fullName>
    </submittedName>
</protein>
<dbReference type="InterPro" id="IPR050330">
    <property type="entry name" value="Bact_OuterMem_StrucFunc"/>
</dbReference>
<comment type="caution">
    <text evidence="8">The sequence shown here is derived from an EMBL/GenBank/DDBJ whole genome shotgun (WGS) entry which is preliminary data.</text>
</comment>
<evidence type="ECO:0000256" key="3">
    <source>
        <dbReference type="ARBA" id="ARBA00023237"/>
    </source>
</evidence>
<sequence length="896" mass="90145">MKNMMNLRPPTGLASVIILSAAANLTVSAPVNAQELTRILNIGALLAPRNPKGVENSKSIIAPITKPLGDSLAPLVDAIDITLDPLTDPIDDQLGVPLLGALAPVTDPLLSALVPITDPIDGIVADLTGGSVSDALSNIDKNTADGDGIVNDLLGGPKVPGSGTEAGEVSPLGSISASLGATLEPLVSALDLGLDPLTDVVDDQLLEPILDALAPGLDPLLETIEPVTDPVDGLVADLTGGSVEDALTNNDDNTADGNGVVNDLLGGESANSASGTEAGEASILAPITGPLGDSLDNLVSTVDMALDPVTDAIDDNVGVPLLDALAPVIDPVLANLEPATDPVDGLLADITGGSLEDALTNSDDNTSDGDGIVNDLLGGPNSSSAGDGNETSPLSTVTVSLGAGLVTFVDAIDTGLDPLTDVVDDQLVEPILEELSPVIHPALEALAGITNPVDGIVNDLTGGSLEDALTNDDDNTADGNGLVNDLLGGGNENADSGTEAGESSALEPITGPLGDSIDSLISAVDTALDPVTDAVDDQVGETLLDALSPVVDPLLDAAEPVTDPVDGIVADLTGGSVEDALTNNDDNTSDGDGIVNDLLGGSEGNGDETSPLEPVTELVGDAIEPVIDSLDQGLDPATEVVDNEVGEALIDALSPVTEPILDMAGPITDPLDGAVADLTGGSLEDALTNNDTNTSDGNGIVNDALGGGGNSNGGLAGGLGNGPFDQPALLALLDRDGMDPQPNSDGSCADLDIDGVCDEQDECLDTPIGSAVLANGCHLSEAAPLRLNGVFFETDSAILTANATRILDKAVAVIQQSDAEQIEVSGHTDAIGSDNYNLTLSQNRAQSVKRYLTGRGVNGERLVAQGYGEAKPLANNDTDAGRAENRRVELTIINTK</sequence>
<feature type="compositionally biased region" description="Polar residues" evidence="5">
    <location>
        <begin position="380"/>
        <end position="394"/>
    </location>
</feature>
<organism evidence="8 9">
    <name type="scientific">Zhongshania marina</name>
    <dbReference type="NCBI Taxonomy" id="2304603"/>
    <lineage>
        <taxon>Bacteria</taxon>
        <taxon>Pseudomonadati</taxon>
        <taxon>Pseudomonadota</taxon>
        <taxon>Gammaproteobacteria</taxon>
        <taxon>Cellvibrionales</taxon>
        <taxon>Spongiibacteraceae</taxon>
        <taxon>Zhongshania</taxon>
    </lineage>
</organism>
<evidence type="ECO:0000256" key="1">
    <source>
        <dbReference type="ARBA" id="ARBA00004442"/>
    </source>
</evidence>
<dbReference type="CDD" id="cd07185">
    <property type="entry name" value="OmpA_C-like"/>
    <property type="match status" value="1"/>
</dbReference>
<dbReference type="PANTHER" id="PTHR30329:SF21">
    <property type="entry name" value="LIPOPROTEIN YIAD-RELATED"/>
    <property type="match status" value="1"/>
</dbReference>